<evidence type="ECO:0000256" key="4">
    <source>
        <dbReference type="ARBA" id="ARBA00022692"/>
    </source>
</evidence>
<feature type="transmembrane region" description="Helical" evidence="7">
    <location>
        <begin position="238"/>
        <end position="260"/>
    </location>
</feature>
<feature type="transmembrane region" description="Helical" evidence="7">
    <location>
        <begin position="41"/>
        <end position="62"/>
    </location>
</feature>
<evidence type="ECO:0000256" key="1">
    <source>
        <dbReference type="ARBA" id="ARBA00004141"/>
    </source>
</evidence>
<evidence type="ECO:0000256" key="7">
    <source>
        <dbReference type="RuleBase" id="RU368015"/>
    </source>
</evidence>
<evidence type="ECO:0000256" key="6">
    <source>
        <dbReference type="ARBA" id="ARBA00023136"/>
    </source>
</evidence>
<reference evidence="9" key="1">
    <citation type="submission" date="2018-01" db="EMBL/GenBank/DDBJ databases">
        <authorList>
            <person name="Mao J.F."/>
        </authorList>
    </citation>
    <scope>NUCLEOTIDE SEQUENCE</scope>
    <source>
        <strain evidence="9">Huo1</strain>
        <tissue evidence="9">Leaf</tissue>
    </source>
</reference>
<feature type="transmembrane region" description="Helical" evidence="7">
    <location>
        <begin position="138"/>
        <end position="159"/>
    </location>
</feature>
<keyword evidence="10" id="KW-1185">Reference proteome</keyword>
<dbReference type="InterPro" id="IPR030182">
    <property type="entry name" value="PUP_plant"/>
</dbReference>
<dbReference type="SUPFAM" id="SSF103481">
    <property type="entry name" value="Multidrug resistance efflux transporter EmrE"/>
    <property type="match status" value="1"/>
</dbReference>
<keyword evidence="6 7" id="KW-0472">Membrane</keyword>
<evidence type="ECO:0000256" key="3">
    <source>
        <dbReference type="ARBA" id="ARBA00022448"/>
    </source>
</evidence>
<feature type="transmembrane region" description="Helical" evidence="7">
    <location>
        <begin position="335"/>
        <end position="353"/>
    </location>
</feature>
<dbReference type="AlphaFoldDB" id="A0A8X8ZTV3"/>
<accession>A0A8X8ZTV3</accession>
<reference evidence="9" key="2">
    <citation type="submission" date="2020-08" db="EMBL/GenBank/DDBJ databases">
        <title>Plant Genome Project.</title>
        <authorList>
            <person name="Zhang R.-G."/>
        </authorList>
    </citation>
    <scope>NUCLEOTIDE SEQUENCE</scope>
    <source>
        <strain evidence="9">Huo1</strain>
        <tissue evidence="9">Leaf</tissue>
    </source>
</reference>
<name>A0A8X8ZTV3_SALSN</name>
<dbReference type="InterPro" id="IPR037185">
    <property type="entry name" value="EmrE-like"/>
</dbReference>
<dbReference type="Proteomes" id="UP000298416">
    <property type="component" value="Unassembled WGS sequence"/>
</dbReference>
<feature type="transmembrane region" description="Helical" evidence="7">
    <location>
        <begin position="111"/>
        <end position="132"/>
    </location>
</feature>
<comment type="similarity">
    <text evidence="2 7">Belongs to the purine permeases (TC 2.A.7.14) family.</text>
</comment>
<sequence>MGEAHPDINGLKPEAAEVDTAPEEINAKPPTKRYKWWLKMLLYSFFVLAGQSVGTILGRVYYDNGGKSNWMATLVQVIGFPVLIPFQFFTTTNNNNFNDNDNNTRRQKLHLAAFYVAIGIFLAVDCMLYSIGLQYLPVTTYTLICASQLGFNAVFSLFLNRQRFTPFIINSLFLLTFSSALLVFEPDTASSGSAKISKRKYVIGFVCTLAASAGYAIMLSLTQLAFQKLIKKETTRAIVDMTIYQNLVATVVIVVGLFAAGDWRRLGAEMEGYKTGRLSYLMNLFWTAVSWQVFGVGCIGLIFKVSSLFSNVISILGLPAAPVLAVIFIGERLTGLKAVSMLLAVWGFVSYIYQHYLDDLKRKEMERSGNDGGVELPLVDERASTVTS</sequence>
<organism evidence="9">
    <name type="scientific">Salvia splendens</name>
    <name type="common">Scarlet sage</name>
    <dbReference type="NCBI Taxonomy" id="180675"/>
    <lineage>
        <taxon>Eukaryota</taxon>
        <taxon>Viridiplantae</taxon>
        <taxon>Streptophyta</taxon>
        <taxon>Embryophyta</taxon>
        <taxon>Tracheophyta</taxon>
        <taxon>Spermatophyta</taxon>
        <taxon>Magnoliopsida</taxon>
        <taxon>eudicotyledons</taxon>
        <taxon>Gunneridae</taxon>
        <taxon>Pentapetalae</taxon>
        <taxon>asterids</taxon>
        <taxon>lamiids</taxon>
        <taxon>Lamiales</taxon>
        <taxon>Lamiaceae</taxon>
        <taxon>Nepetoideae</taxon>
        <taxon>Mentheae</taxon>
        <taxon>Salviinae</taxon>
        <taxon>Salvia</taxon>
        <taxon>Salvia subgen. Calosphace</taxon>
        <taxon>core Calosphace</taxon>
    </lineage>
</organism>
<evidence type="ECO:0000313" key="10">
    <source>
        <dbReference type="Proteomes" id="UP000298416"/>
    </source>
</evidence>
<dbReference type="EMBL" id="PNBA02000008">
    <property type="protein sequence ID" value="KAG6416698.1"/>
    <property type="molecule type" value="Genomic_DNA"/>
</dbReference>
<dbReference type="GO" id="GO:0016020">
    <property type="term" value="C:membrane"/>
    <property type="evidence" value="ECO:0007669"/>
    <property type="project" value="UniProtKB-SubCell"/>
</dbReference>
<feature type="transmembrane region" description="Helical" evidence="7">
    <location>
        <begin position="68"/>
        <end position="90"/>
    </location>
</feature>
<dbReference type="PANTHER" id="PTHR31376:SF17">
    <property type="entry name" value="PURINE PERMEASE 21-RELATED"/>
    <property type="match status" value="1"/>
</dbReference>
<feature type="region of interest" description="Disordered" evidence="8">
    <location>
        <begin position="1"/>
        <end position="24"/>
    </location>
</feature>
<feature type="transmembrane region" description="Helical" evidence="7">
    <location>
        <begin position="166"/>
        <end position="183"/>
    </location>
</feature>
<evidence type="ECO:0000256" key="5">
    <source>
        <dbReference type="ARBA" id="ARBA00022989"/>
    </source>
</evidence>
<protein>
    <recommendedName>
        <fullName evidence="7">Probable purine permease</fullName>
    </recommendedName>
</protein>
<feature type="transmembrane region" description="Helical" evidence="7">
    <location>
        <begin position="203"/>
        <end position="226"/>
    </location>
</feature>
<dbReference type="PANTHER" id="PTHR31376">
    <property type="entry name" value="OS09G0467300 PROTEIN-RELATED"/>
    <property type="match status" value="1"/>
</dbReference>
<comment type="caution">
    <text evidence="9">The sequence shown here is derived from an EMBL/GenBank/DDBJ whole genome shotgun (WGS) entry which is preliminary data.</text>
</comment>
<dbReference type="OrthoDB" id="1717816at2759"/>
<evidence type="ECO:0000256" key="2">
    <source>
        <dbReference type="ARBA" id="ARBA00006213"/>
    </source>
</evidence>
<keyword evidence="5 7" id="KW-1133">Transmembrane helix</keyword>
<feature type="transmembrane region" description="Helical" evidence="7">
    <location>
        <begin position="308"/>
        <end position="329"/>
    </location>
</feature>
<gene>
    <name evidence="9" type="ORF">SASPL_124134</name>
</gene>
<comment type="subcellular location">
    <subcellularLocation>
        <location evidence="1 7">Membrane</location>
        <topology evidence="1 7">Multi-pass membrane protein</topology>
    </subcellularLocation>
</comment>
<dbReference type="GO" id="GO:0015211">
    <property type="term" value="F:purine nucleoside transmembrane transporter activity"/>
    <property type="evidence" value="ECO:0007669"/>
    <property type="project" value="UniProtKB-UniRule"/>
</dbReference>
<keyword evidence="4 7" id="KW-0812">Transmembrane</keyword>
<feature type="transmembrane region" description="Helical" evidence="7">
    <location>
        <begin position="280"/>
        <end position="303"/>
    </location>
</feature>
<keyword evidence="3 7" id="KW-0813">Transport</keyword>
<evidence type="ECO:0000313" key="9">
    <source>
        <dbReference type="EMBL" id="KAG6416698.1"/>
    </source>
</evidence>
<proteinExistence type="inferred from homology"/>
<dbReference type="Pfam" id="PF16913">
    <property type="entry name" value="PUNUT"/>
    <property type="match status" value="1"/>
</dbReference>
<evidence type="ECO:0000256" key="8">
    <source>
        <dbReference type="SAM" id="MobiDB-lite"/>
    </source>
</evidence>
<dbReference type="GO" id="GO:0005345">
    <property type="term" value="F:purine nucleobase transmembrane transporter activity"/>
    <property type="evidence" value="ECO:0007669"/>
    <property type="project" value="UniProtKB-UniRule"/>
</dbReference>